<feature type="binding site" evidence="10">
    <location>
        <position position="35"/>
    </location>
    <ligand>
        <name>NAD(+)</name>
        <dbReference type="ChEBI" id="CHEBI:57540"/>
    </ligand>
</feature>
<dbReference type="Proteomes" id="UP000763484">
    <property type="component" value="Unassembled WGS sequence"/>
</dbReference>
<dbReference type="GO" id="GO:0003979">
    <property type="term" value="F:UDP-glucose 6-dehydrogenase activity"/>
    <property type="evidence" value="ECO:0007669"/>
    <property type="project" value="UniProtKB-EC"/>
</dbReference>
<dbReference type="InterPro" id="IPR014027">
    <property type="entry name" value="UDP-Glc/GDP-Man_DH_C"/>
</dbReference>
<evidence type="ECO:0000256" key="3">
    <source>
        <dbReference type="ARBA" id="ARBA00012954"/>
    </source>
</evidence>
<evidence type="ECO:0000256" key="10">
    <source>
        <dbReference type="PIRSR" id="PIRSR500134-3"/>
    </source>
</evidence>
<dbReference type="InterPro" id="IPR028357">
    <property type="entry name" value="UDPglc_DH_bac"/>
</dbReference>
<dbReference type="GO" id="GO:0051287">
    <property type="term" value="F:NAD binding"/>
    <property type="evidence" value="ECO:0007669"/>
    <property type="project" value="InterPro"/>
</dbReference>
<dbReference type="PIRSF" id="PIRSF000124">
    <property type="entry name" value="UDPglc_GDPman_dh"/>
    <property type="match status" value="1"/>
</dbReference>
<comment type="pathway">
    <text evidence="1">Nucleotide-sugar biosynthesis; UDP-alpha-D-glucuronate biosynthesis; UDP-alpha-D-glucuronate from UDP-alpha-D-glucose: step 1/1.</text>
</comment>
<evidence type="ECO:0000256" key="7">
    <source>
        <dbReference type="PIRNR" id="PIRNR000124"/>
    </source>
</evidence>
<feature type="binding site" evidence="10">
    <location>
        <position position="251"/>
    </location>
    <ligand>
        <name>NAD(+)</name>
        <dbReference type="ChEBI" id="CHEBI:57540"/>
    </ligand>
</feature>
<dbReference type="Pfam" id="PF00984">
    <property type="entry name" value="UDPG_MGDP_dh"/>
    <property type="match status" value="1"/>
</dbReference>
<evidence type="ECO:0000256" key="8">
    <source>
        <dbReference type="PIRSR" id="PIRSR500134-1"/>
    </source>
</evidence>
<feature type="binding site" evidence="9">
    <location>
        <position position="191"/>
    </location>
    <ligand>
        <name>substrate</name>
    </ligand>
</feature>
<reference evidence="12 13" key="1">
    <citation type="submission" date="2020-09" db="EMBL/GenBank/DDBJ databases">
        <title>Genomic characterization of a novel Parvarchaeota family in acid mine drainage sediments.</title>
        <authorList>
            <person name="Luo Z.-H."/>
        </authorList>
    </citation>
    <scope>NUCLEOTIDE SEQUENCE [LARGE SCALE GENOMIC DNA]</scope>
    <source>
        <strain evidence="12">TL1-5_bins.178</strain>
    </source>
</reference>
<dbReference type="InterPro" id="IPR036220">
    <property type="entry name" value="UDP-Glc/GDP-Man_DH_C_sf"/>
</dbReference>
<dbReference type="Pfam" id="PF03721">
    <property type="entry name" value="UDPG_MGDP_dh_N"/>
    <property type="match status" value="1"/>
</dbReference>
<keyword evidence="4 7" id="KW-0560">Oxidoreductase</keyword>
<evidence type="ECO:0000256" key="5">
    <source>
        <dbReference type="ARBA" id="ARBA00023027"/>
    </source>
</evidence>
<dbReference type="PANTHER" id="PTHR43750">
    <property type="entry name" value="UDP-GLUCOSE 6-DEHYDROGENASE TUAD"/>
    <property type="match status" value="1"/>
</dbReference>
<dbReference type="PANTHER" id="PTHR43750:SF3">
    <property type="entry name" value="UDP-GLUCOSE 6-DEHYDROGENASE TUAD"/>
    <property type="match status" value="1"/>
</dbReference>
<feature type="domain" description="UDP-glucose/GDP-mannose dehydrogenase C-terminal" evidence="11">
    <location>
        <begin position="302"/>
        <end position="392"/>
    </location>
</feature>
<evidence type="ECO:0000259" key="11">
    <source>
        <dbReference type="SMART" id="SM00984"/>
    </source>
</evidence>
<dbReference type="SUPFAM" id="SSF51735">
    <property type="entry name" value="NAD(P)-binding Rossmann-fold domains"/>
    <property type="match status" value="1"/>
</dbReference>
<accession>A0A8T3V123</accession>
<dbReference type="SUPFAM" id="SSF52413">
    <property type="entry name" value="UDP-glucose/GDP-mannose dehydrogenase C-terminal domain"/>
    <property type="match status" value="1"/>
</dbReference>
<comment type="caution">
    <text evidence="12">The sequence shown here is derived from an EMBL/GenBank/DDBJ whole genome shotgun (WGS) entry which is preliminary data.</text>
</comment>
<dbReference type="GO" id="GO:0000271">
    <property type="term" value="P:polysaccharide biosynthetic process"/>
    <property type="evidence" value="ECO:0007669"/>
    <property type="project" value="InterPro"/>
</dbReference>
<dbReference type="SMART" id="SM00984">
    <property type="entry name" value="UDPG_MGDP_dh_C"/>
    <property type="match status" value="1"/>
</dbReference>
<dbReference type="SUPFAM" id="SSF48179">
    <property type="entry name" value="6-phosphogluconate dehydrogenase C-terminal domain-like"/>
    <property type="match status" value="1"/>
</dbReference>
<dbReference type="InterPro" id="IPR001732">
    <property type="entry name" value="UDP-Glc/GDP-Man_DH_N"/>
</dbReference>
<proteinExistence type="inferred from homology"/>
<name>A0A8T3V123_9ARCH</name>
<dbReference type="InterPro" id="IPR036291">
    <property type="entry name" value="NAD(P)-bd_dom_sf"/>
</dbReference>
<evidence type="ECO:0000256" key="4">
    <source>
        <dbReference type="ARBA" id="ARBA00023002"/>
    </source>
</evidence>
<feature type="binding site" evidence="9">
    <location>
        <begin position="139"/>
        <end position="142"/>
    </location>
    <ligand>
        <name>substrate</name>
    </ligand>
</feature>
<gene>
    <name evidence="12" type="ORF">IHE50_01685</name>
</gene>
<dbReference type="EMBL" id="JADFAQ010000022">
    <property type="protein sequence ID" value="MBE5728108.1"/>
    <property type="molecule type" value="Genomic_DNA"/>
</dbReference>
<organism evidence="12 13">
    <name type="scientific">Candidatus Acidifodinimicrobium mancum</name>
    <dbReference type="NCBI Taxonomy" id="2898728"/>
    <lineage>
        <taxon>Archaea</taxon>
        <taxon>Candidatus Parvarchaeota</taxon>
        <taxon>Candidatus Acidifodinimicrobiaceae</taxon>
        <taxon>Candidatus Acidifodinimicrobium</taxon>
    </lineage>
</organism>
<feature type="binding site" evidence="10">
    <location>
        <position position="83"/>
    </location>
    <ligand>
        <name>NAD(+)</name>
        <dbReference type="ChEBI" id="CHEBI:57540"/>
    </ligand>
</feature>
<dbReference type="PIRSF" id="PIRSF500134">
    <property type="entry name" value="UDPglc_DH_bac"/>
    <property type="match status" value="1"/>
</dbReference>
<evidence type="ECO:0000256" key="2">
    <source>
        <dbReference type="ARBA" id="ARBA00006601"/>
    </source>
</evidence>
<keyword evidence="5 7" id="KW-0520">NAD</keyword>
<evidence type="ECO:0000256" key="9">
    <source>
        <dbReference type="PIRSR" id="PIRSR500134-2"/>
    </source>
</evidence>
<comment type="similarity">
    <text evidence="2 7">Belongs to the UDP-glucose/GDP-mannose dehydrogenase family.</text>
</comment>
<dbReference type="Gene3D" id="1.20.5.100">
    <property type="entry name" value="Cytochrome c1, transmembrane anchor, C-terminal"/>
    <property type="match status" value="1"/>
</dbReference>
<sequence>MKIGVVGLGYIGSVTSIALADAGYEIVGIDIDKAKVNSLSKGESPIYEPNLKEMLVKNANKLRFSTDYNNLKGVDHIFVIVPTPTKNGKIYLDYINSAVDKIKEVNNNAIIIIKSTVIPGTAKNLMQKTGMTIISNPEFTKEGTAIEDTLKPDRIVIGGNNKKAIEEVKNIWEFTNSPVIETTNENAEMIKYASNSFLAVKVSFINEIANLCEKVPGCDVEVVAKGVGLDKRIAPYFLKAGMGFGGSCFPKDTAAFISFSKEVGENLSIIESAVKVNSNRILRIIDILENKFNGKEKDTKIGILGLTFKADTDDTRESQAIKLANELLHVGFKVNAYDPKAKVKLDDVKIFSSAKECIDNSDAVVIATEWPEFENLILNDKFTIDMRRILSSNGGSNLKLVGLYE</sequence>
<dbReference type="Pfam" id="PF03720">
    <property type="entry name" value="UDPG_MGDP_dh_C"/>
    <property type="match status" value="1"/>
</dbReference>
<dbReference type="NCBIfam" id="TIGR03026">
    <property type="entry name" value="NDP-sugDHase"/>
    <property type="match status" value="1"/>
</dbReference>
<dbReference type="InterPro" id="IPR014026">
    <property type="entry name" value="UDP-Glc/GDP-Man_DH_dimer"/>
</dbReference>
<feature type="binding site" evidence="10">
    <location>
        <position position="30"/>
    </location>
    <ligand>
        <name>NAD(+)</name>
        <dbReference type="ChEBI" id="CHEBI:57540"/>
    </ligand>
</feature>
<protein>
    <recommendedName>
        <fullName evidence="3 7">UDP-glucose 6-dehydrogenase</fullName>
        <ecNumber evidence="3 7">1.1.1.22</ecNumber>
    </recommendedName>
</protein>
<feature type="binding site" evidence="9">
    <location>
        <position position="245"/>
    </location>
    <ligand>
        <name>substrate</name>
    </ligand>
</feature>
<evidence type="ECO:0000313" key="12">
    <source>
        <dbReference type="EMBL" id="MBE5728108.1"/>
    </source>
</evidence>
<feature type="binding site" evidence="10">
    <location>
        <position position="316"/>
    </location>
    <ligand>
        <name>NAD(+)</name>
        <dbReference type="ChEBI" id="CHEBI:57540"/>
    </ligand>
</feature>
<dbReference type="InterPro" id="IPR008927">
    <property type="entry name" value="6-PGluconate_DH-like_C_sf"/>
</dbReference>
<dbReference type="AlphaFoldDB" id="A0A8T3V123"/>
<feature type="binding site" evidence="10">
    <location>
        <position position="116"/>
    </location>
    <ligand>
        <name>NAD(+)</name>
        <dbReference type="ChEBI" id="CHEBI:57540"/>
    </ligand>
</feature>
<evidence type="ECO:0000313" key="13">
    <source>
        <dbReference type="Proteomes" id="UP000763484"/>
    </source>
</evidence>
<feature type="binding site" evidence="9">
    <location>
        <begin position="237"/>
        <end position="241"/>
    </location>
    <ligand>
        <name>substrate</name>
    </ligand>
</feature>
<feature type="binding site" evidence="9">
    <location>
        <position position="309"/>
    </location>
    <ligand>
        <name>substrate</name>
    </ligand>
</feature>
<feature type="binding site" evidence="10">
    <location>
        <position position="142"/>
    </location>
    <ligand>
        <name>NAD(+)</name>
        <dbReference type="ChEBI" id="CHEBI:57540"/>
    </ligand>
</feature>
<comment type="catalytic activity">
    <reaction evidence="6 7">
        <text>UDP-alpha-D-glucose + 2 NAD(+) + H2O = UDP-alpha-D-glucuronate + 2 NADH + 3 H(+)</text>
        <dbReference type="Rhea" id="RHEA:23596"/>
        <dbReference type="ChEBI" id="CHEBI:15377"/>
        <dbReference type="ChEBI" id="CHEBI:15378"/>
        <dbReference type="ChEBI" id="CHEBI:57540"/>
        <dbReference type="ChEBI" id="CHEBI:57945"/>
        <dbReference type="ChEBI" id="CHEBI:58052"/>
        <dbReference type="ChEBI" id="CHEBI:58885"/>
        <dbReference type="EC" id="1.1.1.22"/>
    </reaction>
</comment>
<dbReference type="EC" id="1.1.1.22" evidence="3 7"/>
<evidence type="ECO:0000256" key="1">
    <source>
        <dbReference type="ARBA" id="ARBA00004701"/>
    </source>
</evidence>
<evidence type="ECO:0000256" key="6">
    <source>
        <dbReference type="ARBA" id="ARBA00047473"/>
    </source>
</evidence>
<feature type="active site" description="Nucleophile" evidence="8">
    <location>
        <position position="248"/>
    </location>
</feature>
<dbReference type="Gene3D" id="3.40.50.720">
    <property type="entry name" value="NAD(P)-binding Rossmann-like Domain"/>
    <property type="match status" value="2"/>
</dbReference>
<dbReference type="InterPro" id="IPR017476">
    <property type="entry name" value="UDP-Glc/GDP-Man"/>
</dbReference>